<dbReference type="AlphaFoldDB" id="A0A0C3AI86"/>
<dbReference type="InParanoid" id="A0A0C3AI86"/>
<proteinExistence type="predicted"/>
<name>A0A0C3AI86_PILCF</name>
<dbReference type="Gene3D" id="1.20.120.1750">
    <property type="match status" value="1"/>
</dbReference>
<dbReference type="HOGENOM" id="CLU_2016133_0_0_1"/>
<reference evidence="2 3" key="1">
    <citation type="submission" date="2014-04" db="EMBL/GenBank/DDBJ databases">
        <authorList>
            <consortium name="DOE Joint Genome Institute"/>
            <person name="Kuo A."/>
            <person name="Tarkka M."/>
            <person name="Buscot F."/>
            <person name="Kohler A."/>
            <person name="Nagy L.G."/>
            <person name="Floudas D."/>
            <person name="Copeland A."/>
            <person name="Barry K.W."/>
            <person name="Cichocki N."/>
            <person name="Veneault-Fourrey C."/>
            <person name="LaButti K."/>
            <person name="Lindquist E.A."/>
            <person name="Lipzen A."/>
            <person name="Lundell T."/>
            <person name="Morin E."/>
            <person name="Murat C."/>
            <person name="Sun H."/>
            <person name="Tunlid A."/>
            <person name="Henrissat B."/>
            <person name="Grigoriev I.V."/>
            <person name="Hibbett D.S."/>
            <person name="Martin F."/>
            <person name="Nordberg H.P."/>
            <person name="Cantor M.N."/>
            <person name="Hua S.X."/>
        </authorList>
    </citation>
    <scope>NUCLEOTIDE SEQUENCE [LARGE SCALE GENOMIC DNA]</scope>
    <source>
        <strain evidence="2 3">F 1598</strain>
    </source>
</reference>
<dbReference type="EMBL" id="KN833080">
    <property type="protein sequence ID" value="KIM73528.1"/>
    <property type="molecule type" value="Genomic_DNA"/>
</dbReference>
<reference evidence="3" key="2">
    <citation type="submission" date="2015-01" db="EMBL/GenBank/DDBJ databases">
        <title>Evolutionary Origins and Diversification of the Mycorrhizal Mutualists.</title>
        <authorList>
            <consortium name="DOE Joint Genome Institute"/>
            <consortium name="Mycorrhizal Genomics Consortium"/>
            <person name="Kohler A."/>
            <person name="Kuo A."/>
            <person name="Nagy L.G."/>
            <person name="Floudas D."/>
            <person name="Copeland A."/>
            <person name="Barry K.W."/>
            <person name="Cichocki N."/>
            <person name="Veneault-Fourrey C."/>
            <person name="LaButti K."/>
            <person name="Lindquist E.A."/>
            <person name="Lipzen A."/>
            <person name="Lundell T."/>
            <person name="Morin E."/>
            <person name="Murat C."/>
            <person name="Riley R."/>
            <person name="Ohm R."/>
            <person name="Sun H."/>
            <person name="Tunlid A."/>
            <person name="Henrissat B."/>
            <person name="Grigoriev I.V."/>
            <person name="Hibbett D.S."/>
            <person name="Martin F."/>
        </authorList>
    </citation>
    <scope>NUCLEOTIDE SEQUENCE [LARGE SCALE GENOMIC DNA]</scope>
    <source>
        <strain evidence="3">F 1598</strain>
    </source>
</reference>
<accession>A0A0C3AI86</accession>
<feature type="region of interest" description="Disordered" evidence="1">
    <location>
        <begin position="62"/>
        <end position="91"/>
    </location>
</feature>
<organism evidence="2 3">
    <name type="scientific">Piloderma croceum (strain F 1598)</name>
    <dbReference type="NCBI Taxonomy" id="765440"/>
    <lineage>
        <taxon>Eukaryota</taxon>
        <taxon>Fungi</taxon>
        <taxon>Dikarya</taxon>
        <taxon>Basidiomycota</taxon>
        <taxon>Agaricomycotina</taxon>
        <taxon>Agaricomycetes</taxon>
        <taxon>Agaricomycetidae</taxon>
        <taxon>Atheliales</taxon>
        <taxon>Atheliaceae</taxon>
        <taxon>Piloderma</taxon>
    </lineage>
</organism>
<evidence type="ECO:0000256" key="1">
    <source>
        <dbReference type="SAM" id="MobiDB-lite"/>
    </source>
</evidence>
<evidence type="ECO:0000313" key="3">
    <source>
        <dbReference type="Proteomes" id="UP000054166"/>
    </source>
</evidence>
<gene>
    <name evidence="2" type="ORF">PILCRDRAFT_829115</name>
</gene>
<keyword evidence="3" id="KW-1185">Reference proteome</keyword>
<sequence length="123" mass="13696">MGNCLSNTGGFEPPGSSSVAAFVAEYDRSVDPRWLAAEMRAAKAEETAAQVTAALEKISAQKKAQALEPPLSPVKKGRKEKEKERQRKSNLRWKRCPKCSAMVELEYGFNQITTTCKEHFQAY</sequence>
<evidence type="ECO:0000313" key="2">
    <source>
        <dbReference type="EMBL" id="KIM73528.1"/>
    </source>
</evidence>
<dbReference type="Proteomes" id="UP000054166">
    <property type="component" value="Unassembled WGS sequence"/>
</dbReference>
<protein>
    <submittedName>
        <fullName evidence="2">Uncharacterized protein</fullName>
    </submittedName>
</protein>
<dbReference type="SUPFAM" id="SSF57850">
    <property type="entry name" value="RING/U-box"/>
    <property type="match status" value="1"/>
</dbReference>